<gene>
    <name evidence="4" type="ORF">M0813_07785</name>
</gene>
<dbReference type="InterPro" id="IPR045250">
    <property type="entry name" value="p23-like"/>
</dbReference>
<feature type="region of interest" description="Disordered" evidence="2">
    <location>
        <begin position="111"/>
        <end position="209"/>
    </location>
</feature>
<dbReference type="PROSITE" id="PS51203">
    <property type="entry name" value="CS"/>
    <property type="match status" value="1"/>
</dbReference>
<dbReference type="InterPro" id="IPR007052">
    <property type="entry name" value="CS_dom"/>
</dbReference>
<comment type="caution">
    <text evidence="4">The sequence shown here is derived from an EMBL/GenBank/DDBJ whole genome shotgun (WGS) entry which is preliminary data.</text>
</comment>
<dbReference type="InterPro" id="IPR008978">
    <property type="entry name" value="HSP20-like_chaperone"/>
</dbReference>
<feature type="compositionally biased region" description="Acidic residues" evidence="2">
    <location>
        <begin position="111"/>
        <end position="123"/>
    </location>
</feature>
<keyword evidence="5" id="KW-1185">Reference proteome</keyword>
<comment type="similarity">
    <text evidence="1">Belongs to the p23/wos2 family.</text>
</comment>
<evidence type="ECO:0000256" key="2">
    <source>
        <dbReference type="SAM" id="MobiDB-lite"/>
    </source>
</evidence>
<dbReference type="EMBL" id="JAOAOG010000320">
    <property type="protein sequence ID" value="KAJ6229555.1"/>
    <property type="molecule type" value="Genomic_DNA"/>
</dbReference>
<dbReference type="CDD" id="cd06465">
    <property type="entry name" value="p23_hB-ind1_like"/>
    <property type="match status" value="1"/>
</dbReference>
<name>A0ABQ8XA74_9EUKA</name>
<dbReference type="Proteomes" id="UP001150062">
    <property type="component" value="Unassembled WGS sequence"/>
</dbReference>
<dbReference type="PANTHER" id="PTHR22932:SF1">
    <property type="entry name" value="CO-CHAPERONE PROTEIN DAF-41"/>
    <property type="match status" value="1"/>
</dbReference>
<dbReference type="PANTHER" id="PTHR22932">
    <property type="entry name" value="TELOMERASE-BINDING PROTEIN P23 HSP90 CO-CHAPERONE"/>
    <property type="match status" value="1"/>
</dbReference>
<dbReference type="Pfam" id="PF04969">
    <property type="entry name" value="CS"/>
    <property type="match status" value="1"/>
</dbReference>
<evidence type="ECO:0000313" key="4">
    <source>
        <dbReference type="EMBL" id="KAJ6229555.1"/>
    </source>
</evidence>
<evidence type="ECO:0000313" key="5">
    <source>
        <dbReference type="Proteomes" id="UP001150062"/>
    </source>
</evidence>
<dbReference type="SUPFAM" id="SSF49764">
    <property type="entry name" value="HSP20-like chaperones"/>
    <property type="match status" value="1"/>
</dbReference>
<dbReference type="Gene3D" id="2.60.40.790">
    <property type="match status" value="1"/>
</dbReference>
<feature type="compositionally biased region" description="Acidic residues" evidence="2">
    <location>
        <begin position="135"/>
        <end position="147"/>
    </location>
</feature>
<evidence type="ECO:0000259" key="3">
    <source>
        <dbReference type="PROSITE" id="PS51203"/>
    </source>
</evidence>
<feature type="compositionally biased region" description="Basic and acidic residues" evidence="2">
    <location>
        <begin position="189"/>
        <end position="209"/>
    </location>
</feature>
<proteinExistence type="inferred from homology"/>
<reference evidence="4" key="1">
    <citation type="submission" date="2022-08" db="EMBL/GenBank/DDBJ databases">
        <title>Novel sulfate-reducing endosymbionts in the free-living metamonad Anaeramoeba.</title>
        <authorList>
            <person name="Jerlstrom-Hultqvist J."/>
            <person name="Cepicka I."/>
            <person name="Gallot-Lavallee L."/>
            <person name="Salas-Leiva D."/>
            <person name="Curtis B.A."/>
            <person name="Zahonova K."/>
            <person name="Pipaliya S."/>
            <person name="Dacks J."/>
            <person name="Roger A.J."/>
        </authorList>
    </citation>
    <scope>NUCLEOTIDE SEQUENCE</scope>
    <source>
        <strain evidence="4">Schooner1</strain>
    </source>
</reference>
<protein>
    <submittedName>
        <fullName evidence="4">Co-chaperone protein daf-41</fullName>
    </submittedName>
</protein>
<feature type="domain" description="CS" evidence="3">
    <location>
        <begin position="3"/>
        <end position="93"/>
    </location>
</feature>
<organism evidence="4 5">
    <name type="scientific">Anaeramoeba flamelloides</name>
    <dbReference type="NCBI Taxonomy" id="1746091"/>
    <lineage>
        <taxon>Eukaryota</taxon>
        <taxon>Metamonada</taxon>
        <taxon>Anaeramoebidae</taxon>
        <taxon>Anaeramoeba</taxon>
    </lineage>
</organism>
<accession>A0ABQ8XA74</accession>
<feature type="compositionally biased region" description="Basic and acidic residues" evidence="2">
    <location>
        <begin position="148"/>
        <end position="180"/>
    </location>
</feature>
<evidence type="ECO:0000256" key="1">
    <source>
        <dbReference type="ARBA" id="ARBA00025733"/>
    </source>
</evidence>
<sequence length="209" mass="25183">MTTRLPNIIWCQRKKFIYLKVLLTNVKEEKINLTTTHFSFHGVGSINKITYDFEIEFSNEVDPKTSKWSIKDRYVDFLITKKDVTAKYWKYLCKDGKKHWIKVDWDKYIDESDEESGDSDNSDENPMNLNLNDYENFEGEENSEEEVDEKKEKGEVKEEIKKDEEVKEEKIEEEEKKEEDKKEEEEVKEVEKKKEEKTEPKEEEKKEEN</sequence>